<feature type="signal peptide" evidence="2">
    <location>
        <begin position="1"/>
        <end position="29"/>
    </location>
</feature>
<evidence type="ECO:0000313" key="4">
    <source>
        <dbReference type="Proteomes" id="UP001523216"/>
    </source>
</evidence>
<evidence type="ECO:0000256" key="1">
    <source>
        <dbReference type="SAM" id="MobiDB-lite"/>
    </source>
</evidence>
<evidence type="ECO:0000313" key="3">
    <source>
        <dbReference type="EMBL" id="MCM4084648.1"/>
    </source>
</evidence>
<accession>A0ABT0YGN1</accession>
<reference evidence="3 4" key="1">
    <citation type="submission" date="2022-06" db="EMBL/GenBank/DDBJ databases">
        <title>Actinoplanes abujensis sp. nov., isolated from Nigerian arid soil.</title>
        <authorList>
            <person name="Ding P."/>
        </authorList>
    </citation>
    <scope>NUCLEOTIDE SEQUENCE [LARGE SCALE GENOMIC DNA]</scope>
    <source>
        <strain evidence="4">TRM88002</strain>
    </source>
</reference>
<keyword evidence="2" id="KW-0732">Signal</keyword>
<feature type="region of interest" description="Disordered" evidence="1">
    <location>
        <begin position="53"/>
        <end position="73"/>
    </location>
</feature>
<proteinExistence type="predicted"/>
<evidence type="ECO:0000256" key="2">
    <source>
        <dbReference type="SAM" id="SignalP"/>
    </source>
</evidence>
<gene>
    <name evidence="3" type="ORF">LXN57_44680</name>
</gene>
<keyword evidence="4" id="KW-1185">Reference proteome</keyword>
<organism evidence="3 4">
    <name type="scientific">Paractinoplanes hotanensis</name>
    <dbReference type="NCBI Taxonomy" id="2906497"/>
    <lineage>
        <taxon>Bacteria</taxon>
        <taxon>Bacillati</taxon>
        <taxon>Actinomycetota</taxon>
        <taxon>Actinomycetes</taxon>
        <taxon>Micromonosporales</taxon>
        <taxon>Micromonosporaceae</taxon>
        <taxon>Paractinoplanes</taxon>
    </lineage>
</organism>
<dbReference type="RefSeq" id="WP_251804392.1">
    <property type="nucleotide sequence ID" value="NZ_JAMQOL010000080.1"/>
</dbReference>
<dbReference type="Proteomes" id="UP001523216">
    <property type="component" value="Unassembled WGS sequence"/>
</dbReference>
<sequence length="428" mass="44428">MSLSHRFSTATLVLVASLAAIVVPTSAAAAAGPAHGRLLAVLAPERPPAPTAITAPVTAETGPQCTPTPSGSRERRAGGVAFCVRTDKSAPGSLSAAGIAAADSFTCSVTGTNQMQYQRFESCLKITVSGTLVNSNGAPIGTATLNFVNSVMLNATTSAFEQQLTATVAATTGSVSQVAVSLTASCTSACTTTKANPWTGVKLLSRGQSATGTVTHSETLAKGAQDSFLLRYSAFITVPNAIPAQPTASWDGVVNLRCDNIVGNTAGCVYPGAQPDLQLSVATYKAAAMTYLWAQTYLPDAWGDGTPLRRLADESAANANRNRTCEDGTFVRLPDPPVPDDSCDEFPFAATYEGGTVGSLCADIAVIPEDGTWQVYEANPNKPVTGTEKCVRGHVTLFDNTNAGGELGRFTPRVRLLDLDKYTLTIVP</sequence>
<feature type="chain" id="PRO_5045680772" evidence="2">
    <location>
        <begin position="30"/>
        <end position="428"/>
    </location>
</feature>
<name>A0ABT0YGN1_9ACTN</name>
<protein>
    <submittedName>
        <fullName evidence="3">Uncharacterized protein</fullName>
    </submittedName>
</protein>
<comment type="caution">
    <text evidence="3">The sequence shown here is derived from an EMBL/GenBank/DDBJ whole genome shotgun (WGS) entry which is preliminary data.</text>
</comment>
<dbReference type="EMBL" id="JAMQOL010000080">
    <property type="protein sequence ID" value="MCM4084648.1"/>
    <property type="molecule type" value="Genomic_DNA"/>
</dbReference>